<dbReference type="EMBL" id="SNYM01000001">
    <property type="protein sequence ID" value="TDQ51179.1"/>
    <property type="molecule type" value="Genomic_DNA"/>
</dbReference>
<dbReference type="InterPro" id="IPR029025">
    <property type="entry name" value="T3SS_substrate_exporter_C"/>
</dbReference>
<sequence length="96" mass="10696">MSDDRSSQEHSARKAAALHYDRENAPKLVAKGQGELAEQIIAIAEAHGVHLHEDAALTNTLMQMRLNQEIPRELYLAIARIIAFAYYLKGKTPNSL</sequence>
<evidence type="ECO:0000313" key="5">
    <source>
        <dbReference type="EMBL" id="TDQ51179.1"/>
    </source>
</evidence>
<keyword evidence="3" id="KW-0653">Protein transport</keyword>
<protein>
    <recommendedName>
        <fullName evidence="2">Flagellar biosynthetic protein FlhB</fullName>
    </recommendedName>
</protein>
<evidence type="ECO:0000256" key="4">
    <source>
        <dbReference type="ARBA" id="ARBA00025078"/>
    </source>
</evidence>
<comment type="caution">
    <text evidence="5">The sequence shown here is derived from an EMBL/GenBank/DDBJ whole genome shotgun (WGS) entry which is preliminary data.</text>
</comment>
<keyword evidence="5" id="KW-0966">Cell projection</keyword>
<dbReference type="RefSeq" id="WP_133587031.1">
    <property type="nucleotide sequence ID" value="NZ_CP037953.1"/>
</dbReference>
<dbReference type="Proteomes" id="UP000295375">
    <property type="component" value="Unassembled WGS sequence"/>
</dbReference>
<keyword evidence="3" id="KW-1006">Bacterial flagellum protein export</keyword>
<name>A0A4R6UYN0_9GAMM</name>
<dbReference type="InterPro" id="IPR006135">
    <property type="entry name" value="T3SS_substrate_exporter"/>
</dbReference>
<accession>A0A4R6UYN0</accession>
<keyword evidence="5" id="KW-0969">Cilium</keyword>
<dbReference type="PANTHER" id="PTHR30531:SF12">
    <property type="entry name" value="FLAGELLAR BIOSYNTHETIC PROTEIN FLHB"/>
    <property type="match status" value="1"/>
</dbReference>
<evidence type="ECO:0000256" key="2">
    <source>
        <dbReference type="ARBA" id="ARBA00021622"/>
    </source>
</evidence>
<dbReference type="OrthoDB" id="5244399at2"/>
<evidence type="ECO:0000256" key="1">
    <source>
        <dbReference type="ARBA" id="ARBA00010690"/>
    </source>
</evidence>
<dbReference type="SUPFAM" id="SSF160544">
    <property type="entry name" value="EscU C-terminal domain-like"/>
    <property type="match status" value="1"/>
</dbReference>
<organism evidence="5 6">
    <name type="scientific">Permianibacter aggregans</name>
    <dbReference type="NCBI Taxonomy" id="1510150"/>
    <lineage>
        <taxon>Bacteria</taxon>
        <taxon>Pseudomonadati</taxon>
        <taxon>Pseudomonadota</taxon>
        <taxon>Gammaproteobacteria</taxon>
        <taxon>Pseudomonadales</taxon>
        <taxon>Pseudomonadaceae</taxon>
        <taxon>Permianibacter</taxon>
    </lineage>
</organism>
<keyword evidence="3" id="KW-0813">Transport</keyword>
<keyword evidence="5" id="KW-0282">Flagellum</keyword>
<reference evidence="5 6" key="1">
    <citation type="submission" date="2019-03" db="EMBL/GenBank/DDBJ databases">
        <title>Genomic Encyclopedia of Type Strains, Phase IV (KMG-IV): sequencing the most valuable type-strain genomes for metagenomic binning, comparative biology and taxonomic classification.</title>
        <authorList>
            <person name="Goeker M."/>
        </authorList>
    </citation>
    <scope>NUCLEOTIDE SEQUENCE [LARGE SCALE GENOMIC DNA]</scope>
    <source>
        <strain evidence="5 6">DSM 103792</strain>
    </source>
</reference>
<dbReference type="GO" id="GO:0009306">
    <property type="term" value="P:protein secretion"/>
    <property type="evidence" value="ECO:0007669"/>
    <property type="project" value="InterPro"/>
</dbReference>
<dbReference type="Gene3D" id="3.40.1690.10">
    <property type="entry name" value="secretion proteins EscU"/>
    <property type="match status" value="1"/>
</dbReference>
<comment type="function">
    <text evidence="4">Required for formation of the rod structure in the basal body of the flagellar apparatus. Together with FliI and FliH, may constitute the export apparatus of flagellin.</text>
</comment>
<proteinExistence type="inferred from homology"/>
<evidence type="ECO:0000313" key="6">
    <source>
        <dbReference type="Proteomes" id="UP000295375"/>
    </source>
</evidence>
<comment type="similarity">
    <text evidence="1">Belongs to the type III secretion exporter family.</text>
</comment>
<dbReference type="GO" id="GO:0005886">
    <property type="term" value="C:plasma membrane"/>
    <property type="evidence" value="ECO:0007669"/>
    <property type="project" value="TreeGrafter"/>
</dbReference>
<keyword evidence="6" id="KW-1185">Reference proteome</keyword>
<dbReference type="Pfam" id="PF01312">
    <property type="entry name" value="Bac_export_2"/>
    <property type="match status" value="1"/>
</dbReference>
<evidence type="ECO:0000256" key="3">
    <source>
        <dbReference type="ARBA" id="ARBA00023225"/>
    </source>
</evidence>
<dbReference type="PANTHER" id="PTHR30531">
    <property type="entry name" value="FLAGELLAR BIOSYNTHETIC PROTEIN FLHB"/>
    <property type="match status" value="1"/>
</dbReference>
<dbReference type="AlphaFoldDB" id="A0A4R6UYN0"/>
<gene>
    <name evidence="5" type="ORF">EV696_101149</name>
</gene>